<dbReference type="Gene3D" id="2.60.120.10">
    <property type="entry name" value="Jelly Rolls"/>
    <property type="match status" value="2"/>
</dbReference>
<dbReference type="PANTHER" id="PTHR23011:SF28">
    <property type="entry name" value="CYCLIC NUCLEOTIDE-BINDING DOMAIN CONTAINING PROTEIN"/>
    <property type="match status" value="1"/>
</dbReference>
<name>A0A3S1BDI2_ELYCH</name>
<evidence type="ECO:0000259" key="2">
    <source>
        <dbReference type="PROSITE" id="PS50042"/>
    </source>
</evidence>
<dbReference type="InterPro" id="IPR018490">
    <property type="entry name" value="cNMP-bd_dom_sf"/>
</dbReference>
<dbReference type="PANTHER" id="PTHR23011">
    <property type="entry name" value="CYCLIC NUCLEOTIDE-BINDING DOMAIN CONTAINING PROTEIN"/>
    <property type="match status" value="1"/>
</dbReference>
<feature type="domain" description="Cyclic nucleotide-binding" evidence="2">
    <location>
        <begin position="191"/>
        <end position="267"/>
    </location>
</feature>
<dbReference type="SMART" id="SM00100">
    <property type="entry name" value="cNMP"/>
    <property type="match status" value="1"/>
</dbReference>
<dbReference type="CDD" id="cd00038">
    <property type="entry name" value="CAP_ED"/>
    <property type="match status" value="1"/>
</dbReference>
<dbReference type="SUPFAM" id="SSF51206">
    <property type="entry name" value="cAMP-binding domain-like"/>
    <property type="match status" value="2"/>
</dbReference>
<protein>
    <recommendedName>
        <fullName evidence="2">Cyclic nucleotide-binding domain-containing protein</fullName>
    </recommendedName>
</protein>
<feature type="region of interest" description="Disordered" evidence="1">
    <location>
        <begin position="645"/>
        <end position="668"/>
    </location>
</feature>
<dbReference type="STRING" id="188477.A0A3S1BDI2"/>
<dbReference type="EMBL" id="RQTK01000359">
    <property type="protein sequence ID" value="RUS81041.1"/>
    <property type="molecule type" value="Genomic_DNA"/>
</dbReference>
<dbReference type="OrthoDB" id="2021138at2759"/>
<reference evidence="3 4" key="1">
    <citation type="submission" date="2019-01" db="EMBL/GenBank/DDBJ databases">
        <title>A draft genome assembly of the solar-powered sea slug Elysia chlorotica.</title>
        <authorList>
            <person name="Cai H."/>
            <person name="Li Q."/>
            <person name="Fang X."/>
            <person name="Li J."/>
            <person name="Curtis N.E."/>
            <person name="Altenburger A."/>
            <person name="Shibata T."/>
            <person name="Feng M."/>
            <person name="Maeda T."/>
            <person name="Schwartz J.A."/>
            <person name="Shigenobu S."/>
            <person name="Lundholm N."/>
            <person name="Nishiyama T."/>
            <person name="Yang H."/>
            <person name="Hasebe M."/>
            <person name="Li S."/>
            <person name="Pierce S.K."/>
            <person name="Wang J."/>
        </authorList>
    </citation>
    <scope>NUCLEOTIDE SEQUENCE [LARGE SCALE GENOMIC DNA]</scope>
    <source>
        <strain evidence="3">EC2010</strain>
        <tissue evidence="3">Whole organism of an adult</tissue>
    </source>
</reference>
<comment type="caution">
    <text evidence="3">The sequence shown here is derived from an EMBL/GenBank/DDBJ whole genome shotgun (WGS) entry which is preliminary data.</text>
</comment>
<dbReference type="InterPro" id="IPR014710">
    <property type="entry name" value="RmlC-like_jellyroll"/>
</dbReference>
<sequence>MSLLYDKVVNIINKPPDKRLDAEIEQILPWFRKRSDLFNSLHADIVRDIVKNCRFEPSERNKVIIRQMEKGDRFYIILSGSVAIHINTTLTEEEFEDVLKTQLDEEAHCERDKDRVLDRNKYGIYVGKIDAGKSFGELALINADCVRNATIISDEPTDLLSVDRDLYNRSLRAFQAQEFAERKDFVAGFGMFQNWVPRYKKMMAFSLKKKVLKFEDTIVKQGAQVDGIYFIIRGQVKIRVDPSQHAQQYSNLYPLGDIAELEKEKARQLLRKEMNLASQRTSDRRSMYVRRAMPSSDGHAKKANLKPFELCLAGAIDVIGDLEMAMGLSSYSQTVVCTEEATIYHLDQRNYDRLIEKRNPAALELLRDIVHTKLTLHFSRLPEDSIPLYRFFLYQLDEKEKDARRSAMAPRSKTSLGQEETNIGNLQKGPLVNMYGPGSVFYLIRKRAKEMEVRRKRRNVIPASNFHRSGISHKASPVAMALAATRGIIDTATATAVYNHHNATAAGRGAHHELDEYPDHSPPTPTESILNLYGPPPHDSASEQGLDDVNYINGGGQAWGVDYEDEFDDGYDWASSDVALSQLEARMSQWYDSLGTAIKGTCVVPLHRYQAEDENRPKPGNKVYVKLRSKPKNVSFFAIQSANEGYSSSDEAQPKPSAQGSRSPVSSARHLENITDPDKANDAMSLGPERLPLESQISQRPRSTKSEPIVLEHQKHRKRKQYTKEEYMALKAELRRRQKAWISLLSSRSNTIM</sequence>
<feature type="compositionally biased region" description="Basic and acidic residues" evidence="1">
    <location>
        <begin position="510"/>
        <end position="519"/>
    </location>
</feature>
<dbReference type="AlphaFoldDB" id="A0A3S1BDI2"/>
<gene>
    <name evidence="3" type="ORF">EGW08_011207</name>
</gene>
<keyword evidence="4" id="KW-1185">Reference proteome</keyword>
<dbReference type="Proteomes" id="UP000271974">
    <property type="component" value="Unassembled WGS sequence"/>
</dbReference>
<organism evidence="3 4">
    <name type="scientific">Elysia chlorotica</name>
    <name type="common">Eastern emerald elysia</name>
    <name type="synonym">Sea slug</name>
    <dbReference type="NCBI Taxonomy" id="188477"/>
    <lineage>
        <taxon>Eukaryota</taxon>
        <taxon>Metazoa</taxon>
        <taxon>Spiralia</taxon>
        <taxon>Lophotrochozoa</taxon>
        <taxon>Mollusca</taxon>
        <taxon>Gastropoda</taxon>
        <taxon>Heterobranchia</taxon>
        <taxon>Euthyneura</taxon>
        <taxon>Panpulmonata</taxon>
        <taxon>Sacoglossa</taxon>
        <taxon>Placobranchoidea</taxon>
        <taxon>Plakobranchidae</taxon>
        <taxon>Elysia</taxon>
    </lineage>
</organism>
<feature type="region of interest" description="Disordered" evidence="1">
    <location>
        <begin position="692"/>
        <end position="720"/>
    </location>
</feature>
<evidence type="ECO:0000313" key="3">
    <source>
        <dbReference type="EMBL" id="RUS81041.1"/>
    </source>
</evidence>
<dbReference type="InterPro" id="IPR000595">
    <property type="entry name" value="cNMP-bd_dom"/>
</dbReference>
<feature type="region of interest" description="Disordered" evidence="1">
    <location>
        <begin position="506"/>
        <end position="528"/>
    </location>
</feature>
<accession>A0A3S1BDI2</accession>
<feature type="compositionally biased region" description="Polar residues" evidence="1">
    <location>
        <begin position="645"/>
        <end position="666"/>
    </location>
</feature>
<dbReference type="PROSITE" id="PS50042">
    <property type="entry name" value="CNMP_BINDING_3"/>
    <property type="match status" value="2"/>
</dbReference>
<evidence type="ECO:0000256" key="1">
    <source>
        <dbReference type="SAM" id="MobiDB-lite"/>
    </source>
</evidence>
<evidence type="ECO:0000313" key="4">
    <source>
        <dbReference type="Proteomes" id="UP000271974"/>
    </source>
</evidence>
<feature type="domain" description="Cyclic nucleotide-binding" evidence="2">
    <location>
        <begin position="37"/>
        <end position="171"/>
    </location>
</feature>
<proteinExistence type="predicted"/>